<evidence type="ECO:0000313" key="1">
    <source>
        <dbReference type="EMBL" id="WAL61511.1"/>
    </source>
</evidence>
<proteinExistence type="predicted"/>
<evidence type="ECO:0000313" key="2">
    <source>
        <dbReference type="Proteomes" id="UP001163152"/>
    </source>
</evidence>
<reference evidence="1" key="1">
    <citation type="submission" date="2022-12" db="EMBL/GenBank/DDBJ databases">
        <title>Polyphasic identification of a Novel Hot-Spring Cyanobacterium Ocullathermofonsia sinensis gen nov. sp. nov. and Genomic Insights on its Adaptations to the Thermal Habitat.</title>
        <authorList>
            <person name="Daroch M."/>
            <person name="Tang J."/>
            <person name="Jiang Y."/>
        </authorList>
    </citation>
    <scope>NUCLEOTIDE SEQUENCE</scope>
    <source>
        <strain evidence="1">PKUAC-SCTA174</strain>
    </source>
</reference>
<dbReference type="KEGG" id="tsin:OXH18_05845"/>
<accession>A0A9E8ZN08</accession>
<keyword evidence="2" id="KW-1185">Reference proteome</keyword>
<gene>
    <name evidence="1" type="ORF">OXH18_05845</name>
</gene>
<dbReference type="Proteomes" id="UP001163152">
    <property type="component" value="Chromosome"/>
</dbReference>
<dbReference type="EMBL" id="CP113797">
    <property type="protein sequence ID" value="WAL61511.1"/>
    <property type="molecule type" value="Genomic_DNA"/>
</dbReference>
<name>A0A9E8ZN08_9CYAN</name>
<protein>
    <submittedName>
        <fullName evidence="1">Uncharacterized protein</fullName>
    </submittedName>
</protein>
<organism evidence="1 2">
    <name type="scientific">Thermocoleostomius sinensis A174</name>
    <dbReference type="NCBI Taxonomy" id="2016057"/>
    <lineage>
        <taxon>Bacteria</taxon>
        <taxon>Bacillati</taxon>
        <taxon>Cyanobacteriota</taxon>
        <taxon>Cyanophyceae</taxon>
        <taxon>Oculatellales</taxon>
        <taxon>Oculatellaceae</taxon>
        <taxon>Thermocoleostomius</taxon>
    </lineage>
</organism>
<sequence>MLDLLHSVMERLGYGARNSTHPRGMTSKDTDEDELNLDELHQMSQGANRFTWLLKRLGIGSSRM</sequence>
<dbReference type="AlphaFoldDB" id="A0A9E8ZN08"/>
<dbReference type="RefSeq" id="WP_268611497.1">
    <property type="nucleotide sequence ID" value="NZ_CP113797.1"/>
</dbReference>